<dbReference type="RefSeq" id="WP_161478917.1">
    <property type="nucleotide sequence ID" value="NZ_WXEW01000002.1"/>
</dbReference>
<gene>
    <name evidence="1" type="ORF">GT755_07130</name>
</gene>
<dbReference type="AlphaFoldDB" id="A0A7C9NF85"/>
<dbReference type="Proteomes" id="UP000479526">
    <property type="component" value="Unassembled WGS sequence"/>
</dbReference>
<sequence length="53" mass="5945">MTVLPEAFRAVPSEDARERAALARIRAEIADMDESSYHGNNAMRWTPDCPVLL</sequence>
<keyword evidence="2" id="KW-1185">Reference proteome</keyword>
<accession>A0A7C9NF85</accession>
<dbReference type="EMBL" id="WXEW01000002">
    <property type="protein sequence ID" value="NAS21458.1"/>
    <property type="molecule type" value="Genomic_DNA"/>
</dbReference>
<evidence type="ECO:0000313" key="1">
    <source>
        <dbReference type="EMBL" id="NAS21458.1"/>
    </source>
</evidence>
<evidence type="ECO:0000313" key="2">
    <source>
        <dbReference type="Proteomes" id="UP000479526"/>
    </source>
</evidence>
<protein>
    <submittedName>
        <fullName evidence="1">Uncharacterized protein</fullName>
    </submittedName>
</protein>
<organism evidence="1 2">
    <name type="scientific">Herbidospora solisilvae</name>
    <dbReference type="NCBI Taxonomy" id="2696284"/>
    <lineage>
        <taxon>Bacteria</taxon>
        <taxon>Bacillati</taxon>
        <taxon>Actinomycetota</taxon>
        <taxon>Actinomycetes</taxon>
        <taxon>Streptosporangiales</taxon>
        <taxon>Streptosporangiaceae</taxon>
        <taxon>Herbidospora</taxon>
    </lineage>
</organism>
<comment type="caution">
    <text evidence="1">The sequence shown here is derived from an EMBL/GenBank/DDBJ whole genome shotgun (WGS) entry which is preliminary data.</text>
</comment>
<reference evidence="1 2" key="1">
    <citation type="submission" date="2020-01" db="EMBL/GenBank/DDBJ databases">
        <title>Herbidospora sp. NEAU-GS84 nov., a novel actinomycete isolated from soil.</title>
        <authorList>
            <person name="Han L."/>
        </authorList>
    </citation>
    <scope>NUCLEOTIDE SEQUENCE [LARGE SCALE GENOMIC DNA]</scope>
    <source>
        <strain evidence="1 2">NEAU-GS84</strain>
    </source>
</reference>
<proteinExistence type="predicted"/>
<name>A0A7C9NF85_9ACTN</name>